<feature type="region of interest" description="Disordered" evidence="1">
    <location>
        <begin position="1"/>
        <end position="20"/>
    </location>
</feature>
<comment type="caution">
    <text evidence="2">The sequence shown here is derived from an EMBL/GenBank/DDBJ whole genome shotgun (WGS) entry which is preliminary data.</text>
</comment>
<evidence type="ECO:0000256" key="1">
    <source>
        <dbReference type="SAM" id="MobiDB-lite"/>
    </source>
</evidence>
<sequence length="85" mass="9184">MRRASFTGISSGGGPNEPLIVVEETDGIAEEEEEEDSKPSTPETSTINQYLLTPWRDTRKRSLPTPACTSGITASQTLFLVPNAC</sequence>
<accession>A0AAN8XP79</accession>
<dbReference type="EMBL" id="JAWJWE010000001">
    <property type="protein sequence ID" value="KAK6644873.1"/>
    <property type="molecule type" value="Genomic_DNA"/>
</dbReference>
<organism evidence="2 3">
    <name type="scientific">Polyplax serrata</name>
    <name type="common">Common mouse louse</name>
    <dbReference type="NCBI Taxonomy" id="468196"/>
    <lineage>
        <taxon>Eukaryota</taxon>
        <taxon>Metazoa</taxon>
        <taxon>Ecdysozoa</taxon>
        <taxon>Arthropoda</taxon>
        <taxon>Hexapoda</taxon>
        <taxon>Insecta</taxon>
        <taxon>Pterygota</taxon>
        <taxon>Neoptera</taxon>
        <taxon>Paraneoptera</taxon>
        <taxon>Psocodea</taxon>
        <taxon>Troctomorpha</taxon>
        <taxon>Phthiraptera</taxon>
        <taxon>Anoplura</taxon>
        <taxon>Polyplacidae</taxon>
        <taxon>Polyplax</taxon>
    </lineage>
</organism>
<protein>
    <submittedName>
        <fullName evidence="2">Uncharacterized protein</fullName>
    </submittedName>
</protein>
<proteinExistence type="predicted"/>
<gene>
    <name evidence="2" type="ORF">RUM43_001149</name>
</gene>
<reference evidence="2 3" key="1">
    <citation type="submission" date="2023-10" db="EMBL/GenBank/DDBJ databases">
        <title>Genomes of two closely related lineages of the louse Polyplax serrata with different host specificities.</title>
        <authorList>
            <person name="Martinu J."/>
            <person name="Tarabai H."/>
            <person name="Stefka J."/>
            <person name="Hypsa V."/>
        </authorList>
    </citation>
    <scope>NUCLEOTIDE SEQUENCE [LARGE SCALE GENOMIC DNA]</scope>
    <source>
        <strain evidence="2">HR10_N</strain>
    </source>
</reference>
<dbReference type="Proteomes" id="UP001372834">
    <property type="component" value="Unassembled WGS sequence"/>
</dbReference>
<evidence type="ECO:0000313" key="3">
    <source>
        <dbReference type="Proteomes" id="UP001372834"/>
    </source>
</evidence>
<dbReference type="AlphaFoldDB" id="A0AAN8XP79"/>
<feature type="region of interest" description="Disordered" evidence="1">
    <location>
        <begin position="25"/>
        <end position="46"/>
    </location>
</feature>
<feature type="compositionally biased region" description="Acidic residues" evidence="1">
    <location>
        <begin position="25"/>
        <end position="36"/>
    </location>
</feature>
<evidence type="ECO:0000313" key="2">
    <source>
        <dbReference type="EMBL" id="KAK6644873.1"/>
    </source>
</evidence>
<name>A0AAN8XP79_POLSC</name>